<sequence length="678" mass="74588">MAGPIVFVTDNPAGADSGHKPRFRRRRGACESCKRRKVRCNGSNPCNQCQKSSIECLYKGSSWKTNDGYTERGPSESPLPVARGSLTPPQTVTLPSPIGAVACTGSVEESSGFDGSDAHSLLMRLSNTESTTNTDSTEISQWQDWLIDSDLPFGDNMQLTGTSDDFPTDWLDPQLVNPPDTAAIMQTLSGENSFQPSGLLRDMADPLPLNSDSGLNATRNKQIAGFVHKLRSQRPFILCDGNSETLPSNNIMGHRGFYDAKCISQCLDACYADPEGIRVLLERKSMDFVADEVAKYALAVDTETSVLFHSLMAIGCHGLNLDQGHHTIGKEKYPVLKLFKEALGMKQILRDKPTLRGLQAYFSARVGDDSTSSLLADAAFCVQTLELHNASAIEKQYKSSLEQQVAKRALWFLNSLEKPRCLAEGLLPLIHDDFIDYDPPSSASHSPDEVDWFAINARFATICYSIIRERPRCKLGRSSPRRGQGQAPEHSASSTIKRIESLLDEWRDDLPFASESNATQSNEFAALTCSQRRHRIKCLNKYWSAVIATHSGQARGVVVDGGGGVGLSRARCIEAAQEILKNSHYITSTDILYDISLYYYITVATRVIMTAVIRDAFAGDVAEDTVWKNTKTPRKETRYGGLTSYMGIAIGLFSRLSLDIDVPVDEVTELGKLGRQIS</sequence>
<dbReference type="PROSITE" id="PS00463">
    <property type="entry name" value="ZN2_CY6_FUNGAL_1"/>
    <property type="match status" value="1"/>
</dbReference>
<reference evidence="7" key="1">
    <citation type="journal article" date="2013" name="Mol. Microbiol.">
        <title>Birth, death and horizontal transfer of the fumonisin biosynthetic gene cluster during the evolutionary diversification of Fusarium.</title>
        <authorList>
            <person name="Proctor R.H."/>
            <person name="Van Hove F."/>
            <person name="Susca A."/>
            <person name="Stea G."/>
            <person name="Busman M."/>
            <person name="van der Lee T."/>
            <person name="Waalwijk C."/>
            <person name="Moretti A."/>
            <person name="Ward T.J."/>
        </authorList>
    </citation>
    <scope>NUCLEOTIDE SEQUENCE</scope>
    <source>
        <strain evidence="7">NRRL 25214</strain>
    </source>
</reference>
<dbReference type="EMBL" id="KF482463">
    <property type="protein sequence ID" value="AHC70713.1"/>
    <property type="molecule type" value="Genomic_DNA"/>
</dbReference>
<evidence type="ECO:0000256" key="5">
    <source>
        <dbReference type="SAM" id="MobiDB-lite"/>
    </source>
</evidence>
<keyword evidence="4" id="KW-0539">Nucleus</keyword>
<gene>
    <name evidence="7" type="primary">FUM21</name>
</gene>
<feature type="domain" description="Zn(2)-C6 fungal-type" evidence="6">
    <location>
        <begin position="29"/>
        <end position="58"/>
    </location>
</feature>
<evidence type="ECO:0000256" key="2">
    <source>
        <dbReference type="ARBA" id="ARBA00022723"/>
    </source>
</evidence>
<accession>V9TJK0</accession>
<dbReference type="InterPro" id="IPR001138">
    <property type="entry name" value="Zn2Cys6_DnaBD"/>
</dbReference>
<evidence type="ECO:0000313" key="7">
    <source>
        <dbReference type="EMBL" id="AHC70713.1"/>
    </source>
</evidence>
<dbReference type="PANTHER" id="PTHR46910">
    <property type="entry name" value="TRANSCRIPTION FACTOR PDR1"/>
    <property type="match status" value="1"/>
</dbReference>
<dbReference type="InterPro" id="IPR036864">
    <property type="entry name" value="Zn2-C6_fun-type_DNA-bd_sf"/>
</dbReference>
<dbReference type="Pfam" id="PF00172">
    <property type="entry name" value="Zn_clus"/>
    <property type="match status" value="1"/>
</dbReference>
<feature type="region of interest" description="Disordered" evidence="5">
    <location>
        <begin position="1"/>
        <end position="21"/>
    </location>
</feature>
<evidence type="ECO:0000256" key="3">
    <source>
        <dbReference type="ARBA" id="ARBA00023125"/>
    </source>
</evidence>
<feature type="region of interest" description="Disordered" evidence="5">
    <location>
        <begin position="475"/>
        <end position="494"/>
    </location>
</feature>
<dbReference type="SUPFAM" id="SSF57701">
    <property type="entry name" value="Zn2/Cys6 DNA-binding domain"/>
    <property type="match status" value="1"/>
</dbReference>
<dbReference type="PROSITE" id="PS50048">
    <property type="entry name" value="ZN2_CY6_FUNGAL_2"/>
    <property type="match status" value="1"/>
</dbReference>
<dbReference type="InterPro" id="IPR050987">
    <property type="entry name" value="AtrR-like"/>
</dbReference>
<dbReference type="GO" id="GO:0008270">
    <property type="term" value="F:zinc ion binding"/>
    <property type="evidence" value="ECO:0007669"/>
    <property type="project" value="InterPro"/>
</dbReference>
<dbReference type="GO" id="GO:0000981">
    <property type="term" value="F:DNA-binding transcription factor activity, RNA polymerase II-specific"/>
    <property type="evidence" value="ECO:0007669"/>
    <property type="project" value="InterPro"/>
</dbReference>
<protein>
    <submittedName>
        <fullName evidence="7">Fumonisin biosynthetic transcription factor</fullName>
    </submittedName>
</protein>
<proteinExistence type="predicted"/>
<dbReference type="PANTHER" id="PTHR46910:SF3">
    <property type="entry name" value="HALOTOLERANCE PROTEIN 9-RELATED"/>
    <property type="match status" value="1"/>
</dbReference>
<evidence type="ECO:0000256" key="4">
    <source>
        <dbReference type="ARBA" id="ARBA00023242"/>
    </source>
</evidence>
<keyword evidence="2" id="KW-0479">Metal-binding</keyword>
<organism evidence="7">
    <name type="scientific">Fusarium anthophilum</name>
    <dbReference type="NCBI Taxonomy" id="48485"/>
    <lineage>
        <taxon>Eukaryota</taxon>
        <taxon>Fungi</taxon>
        <taxon>Dikarya</taxon>
        <taxon>Ascomycota</taxon>
        <taxon>Pezizomycotina</taxon>
        <taxon>Sordariomycetes</taxon>
        <taxon>Hypocreomycetidae</taxon>
        <taxon>Hypocreales</taxon>
        <taxon>Nectriaceae</taxon>
        <taxon>Fusarium</taxon>
        <taxon>Fusarium fujikuroi species complex</taxon>
    </lineage>
</organism>
<feature type="region of interest" description="Disordered" evidence="5">
    <location>
        <begin position="67"/>
        <end position="89"/>
    </location>
</feature>
<dbReference type="AlphaFoldDB" id="V9TJK0"/>
<keyword evidence="3" id="KW-0238">DNA-binding</keyword>
<dbReference type="CDD" id="cd00067">
    <property type="entry name" value="GAL4"/>
    <property type="match status" value="1"/>
</dbReference>
<dbReference type="CDD" id="cd12148">
    <property type="entry name" value="fungal_TF_MHR"/>
    <property type="match status" value="1"/>
</dbReference>
<evidence type="ECO:0000259" key="6">
    <source>
        <dbReference type="PROSITE" id="PS50048"/>
    </source>
</evidence>
<evidence type="ECO:0000256" key="1">
    <source>
        <dbReference type="ARBA" id="ARBA00004123"/>
    </source>
</evidence>
<dbReference type="Gene3D" id="4.10.240.10">
    <property type="entry name" value="Zn(2)-C6 fungal-type DNA-binding domain"/>
    <property type="match status" value="1"/>
</dbReference>
<comment type="subcellular location">
    <subcellularLocation>
        <location evidence="1">Nucleus</location>
    </subcellularLocation>
</comment>
<dbReference type="GO" id="GO:0003677">
    <property type="term" value="F:DNA binding"/>
    <property type="evidence" value="ECO:0007669"/>
    <property type="project" value="UniProtKB-KW"/>
</dbReference>
<name>V9TJK0_9HYPO</name>
<dbReference type="SMART" id="SM00066">
    <property type="entry name" value="GAL4"/>
    <property type="match status" value="1"/>
</dbReference>
<dbReference type="GO" id="GO:0005634">
    <property type="term" value="C:nucleus"/>
    <property type="evidence" value="ECO:0007669"/>
    <property type="project" value="UniProtKB-SubCell"/>
</dbReference>